<dbReference type="PROSITE" id="PS00175">
    <property type="entry name" value="PG_MUTASE"/>
    <property type="match status" value="1"/>
</dbReference>
<dbReference type="Pfam" id="PF00300">
    <property type="entry name" value="His_Phos_1"/>
    <property type="match status" value="1"/>
</dbReference>
<dbReference type="GO" id="GO:0043456">
    <property type="term" value="P:regulation of pentose-phosphate shunt"/>
    <property type="evidence" value="ECO:0007669"/>
    <property type="project" value="TreeGrafter"/>
</dbReference>
<dbReference type="RefSeq" id="WP_008626012.1">
    <property type="nucleotide sequence ID" value="NZ_GL883831.1"/>
</dbReference>
<feature type="binding site" evidence="3">
    <location>
        <begin position="112"/>
        <end position="113"/>
    </location>
    <ligand>
        <name>substrate</name>
    </ligand>
</feature>
<dbReference type="SMART" id="SM00855">
    <property type="entry name" value="PGAM"/>
    <property type="match status" value="1"/>
</dbReference>
<feature type="active site" description="Proton donor/acceptor" evidence="2">
    <location>
        <position position="82"/>
    </location>
</feature>
<dbReference type="InterPro" id="IPR051695">
    <property type="entry name" value="Phosphoglycerate_Mutase"/>
</dbReference>
<dbReference type="CDD" id="cd07067">
    <property type="entry name" value="HP_PGM_like"/>
    <property type="match status" value="1"/>
</dbReference>
<evidence type="ECO:0000256" key="1">
    <source>
        <dbReference type="ARBA" id="ARBA00022801"/>
    </source>
</evidence>
<dbReference type="GO" id="GO:0005829">
    <property type="term" value="C:cytosol"/>
    <property type="evidence" value="ECO:0007669"/>
    <property type="project" value="TreeGrafter"/>
</dbReference>
<dbReference type="Gene3D" id="3.40.50.1240">
    <property type="entry name" value="Phosphoglycerate mutase-like"/>
    <property type="match status" value="1"/>
</dbReference>
<feature type="active site" description="Tele-phosphohistidine intermediate" evidence="2">
    <location>
        <position position="9"/>
    </location>
</feature>
<keyword evidence="1" id="KW-0378">Hydrolase</keyword>
<dbReference type="eggNOG" id="COG0406">
    <property type="taxonomic scope" value="Bacteria"/>
</dbReference>
<dbReference type="OrthoDB" id="9782128at2"/>
<dbReference type="AlphaFoldDB" id="F3QSH6"/>
<dbReference type="InterPro" id="IPR029033">
    <property type="entry name" value="His_PPase_superfam"/>
</dbReference>
<accession>F3QSH6</accession>
<dbReference type="EMBL" id="AFBR01000028">
    <property type="protein sequence ID" value="EGG55263.1"/>
    <property type="molecule type" value="Genomic_DNA"/>
</dbReference>
<dbReference type="GO" id="GO:0004331">
    <property type="term" value="F:fructose-2,6-bisphosphate 2-phosphatase activity"/>
    <property type="evidence" value="ECO:0007669"/>
    <property type="project" value="TreeGrafter"/>
</dbReference>
<dbReference type="InterPro" id="IPR013078">
    <property type="entry name" value="His_Pase_superF_clade-1"/>
</dbReference>
<feature type="binding site" evidence="3">
    <location>
        <begin position="8"/>
        <end position="15"/>
    </location>
    <ligand>
        <name>substrate</name>
    </ligand>
</feature>
<dbReference type="InterPro" id="IPR001345">
    <property type="entry name" value="PG/BPGM_mutase_AS"/>
</dbReference>
<organism evidence="4 5">
    <name type="scientific">Paraprevotella xylaniphila YIT 11841</name>
    <dbReference type="NCBI Taxonomy" id="762982"/>
    <lineage>
        <taxon>Bacteria</taxon>
        <taxon>Pseudomonadati</taxon>
        <taxon>Bacteroidota</taxon>
        <taxon>Bacteroidia</taxon>
        <taxon>Bacteroidales</taxon>
        <taxon>Prevotellaceae</taxon>
        <taxon>Paraprevotella</taxon>
    </lineage>
</organism>
<dbReference type="Proteomes" id="UP000005546">
    <property type="component" value="Unassembled WGS sequence"/>
</dbReference>
<gene>
    <name evidence="4" type="ORF">HMPREF9442_01135</name>
</gene>
<feature type="binding site" evidence="3">
    <location>
        <position position="95"/>
    </location>
    <ligand>
        <name>substrate</name>
    </ligand>
</feature>
<dbReference type="GO" id="GO:0045820">
    <property type="term" value="P:negative regulation of glycolytic process"/>
    <property type="evidence" value="ECO:0007669"/>
    <property type="project" value="TreeGrafter"/>
</dbReference>
<evidence type="ECO:0000256" key="3">
    <source>
        <dbReference type="PIRSR" id="PIRSR613078-2"/>
    </source>
</evidence>
<protein>
    <submittedName>
        <fullName evidence="4">Phosphoglycerate mutase family protein</fullName>
    </submittedName>
</protein>
<reference evidence="4 5" key="1">
    <citation type="submission" date="2011-02" db="EMBL/GenBank/DDBJ databases">
        <authorList>
            <person name="Weinstock G."/>
            <person name="Sodergren E."/>
            <person name="Clifton S."/>
            <person name="Fulton L."/>
            <person name="Fulton B."/>
            <person name="Courtney L."/>
            <person name="Fronick C."/>
            <person name="Harrison M."/>
            <person name="Strong C."/>
            <person name="Farmer C."/>
            <person name="Delahaunty K."/>
            <person name="Markovic C."/>
            <person name="Hall O."/>
            <person name="Minx P."/>
            <person name="Tomlinson C."/>
            <person name="Mitreva M."/>
            <person name="Hou S."/>
            <person name="Chen J."/>
            <person name="Wollam A."/>
            <person name="Pepin K.H."/>
            <person name="Johnson M."/>
            <person name="Bhonagiri V."/>
            <person name="Zhang X."/>
            <person name="Suruliraj S."/>
            <person name="Warren W."/>
            <person name="Chinwalla A."/>
            <person name="Mardis E.R."/>
            <person name="Wilson R.K."/>
        </authorList>
    </citation>
    <scope>NUCLEOTIDE SEQUENCE [LARGE SCALE GENOMIC DNA]</scope>
    <source>
        <strain evidence="4 5">YIT 11841</strain>
    </source>
</reference>
<evidence type="ECO:0000313" key="4">
    <source>
        <dbReference type="EMBL" id="EGG55263.1"/>
    </source>
</evidence>
<dbReference type="STRING" id="762982.HMPREF9442_01135"/>
<dbReference type="PANTHER" id="PTHR46517">
    <property type="entry name" value="FRUCTOSE-2,6-BISPHOSPHATASE TIGAR"/>
    <property type="match status" value="1"/>
</dbReference>
<dbReference type="PIRSF" id="PIRSF000709">
    <property type="entry name" value="6PFK_2-Ptase"/>
    <property type="match status" value="1"/>
</dbReference>
<name>F3QSH6_9BACT</name>
<dbReference type="HOGENOM" id="CLU_033323_9_4_10"/>
<feature type="binding site" evidence="3">
    <location>
        <position position="58"/>
    </location>
    <ligand>
        <name>substrate</name>
    </ligand>
</feature>
<dbReference type="SUPFAM" id="SSF53254">
    <property type="entry name" value="Phosphoglycerate mutase-like"/>
    <property type="match status" value="1"/>
</dbReference>
<sequence length="185" mass="21043">MTELYLVRHGQTEENAAQILQGHMPGHLSREGIAQAQALRDELKDIRFDALLCSDLKRCMDTAMILNEPHGLLLESTPLLRERDWGPFTGMDILKARTKIDHRAEPVESMFRRAETFLLNIVSRYKDKRVLVVSHGLFCRVIQAACLGKTIRDIPRMDNAEVRRLILTPPFSFSCLQEETGATAN</sequence>
<evidence type="ECO:0000313" key="5">
    <source>
        <dbReference type="Proteomes" id="UP000005546"/>
    </source>
</evidence>
<dbReference type="PANTHER" id="PTHR46517:SF1">
    <property type="entry name" value="FRUCTOSE-2,6-BISPHOSPHATASE TIGAR"/>
    <property type="match status" value="1"/>
</dbReference>
<evidence type="ECO:0000256" key="2">
    <source>
        <dbReference type="PIRSR" id="PIRSR613078-1"/>
    </source>
</evidence>
<keyword evidence="5" id="KW-1185">Reference proteome</keyword>
<comment type="caution">
    <text evidence="4">The sequence shown here is derived from an EMBL/GenBank/DDBJ whole genome shotgun (WGS) entry which is preliminary data.</text>
</comment>
<proteinExistence type="predicted"/>